<proteinExistence type="predicted"/>
<keyword evidence="1" id="KW-0812">Transmembrane</keyword>
<evidence type="ECO:0000256" key="1">
    <source>
        <dbReference type="SAM" id="Phobius"/>
    </source>
</evidence>
<protein>
    <submittedName>
        <fullName evidence="2">Uncharacterized protein</fullName>
    </submittedName>
</protein>
<evidence type="ECO:0000313" key="3">
    <source>
        <dbReference type="Proteomes" id="UP000317378"/>
    </source>
</evidence>
<dbReference type="RefSeq" id="WP_119098320.1">
    <property type="nucleotide sequence ID" value="NZ_QXMJ01000017.1"/>
</dbReference>
<comment type="caution">
    <text evidence="2">The sequence shown here is derived from an EMBL/GenBank/DDBJ whole genome shotgun (WGS) entry which is preliminary data.</text>
</comment>
<dbReference type="Proteomes" id="UP000317378">
    <property type="component" value="Unassembled WGS sequence"/>
</dbReference>
<feature type="transmembrane region" description="Helical" evidence="1">
    <location>
        <begin position="12"/>
        <end position="36"/>
    </location>
</feature>
<keyword evidence="3" id="KW-1185">Reference proteome</keyword>
<evidence type="ECO:0000313" key="2">
    <source>
        <dbReference type="EMBL" id="TPQ24110.1"/>
    </source>
</evidence>
<accession>A0A505DS86</accession>
<name>A0A505DS86_9ACTN</name>
<keyword evidence="1" id="KW-0472">Membrane</keyword>
<sequence length="74" mass="7136">MNAPPFRGRATAAFVGALVGAAAGMLLVTAAGALAFEVGGAFAALGIGVPTLCGAVVGALLQPGHSHSNRPNPR</sequence>
<organism evidence="2 3">
    <name type="scientific">Streptomyces sporangiiformans</name>
    <dbReference type="NCBI Taxonomy" id="2315329"/>
    <lineage>
        <taxon>Bacteria</taxon>
        <taxon>Bacillati</taxon>
        <taxon>Actinomycetota</taxon>
        <taxon>Actinomycetes</taxon>
        <taxon>Kitasatosporales</taxon>
        <taxon>Streptomycetaceae</taxon>
        <taxon>Streptomyces</taxon>
    </lineage>
</organism>
<reference evidence="2 3" key="1">
    <citation type="submission" date="2019-06" db="EMBL/GenBank/DDBJ databases">
        <title>Streptomyces sporangiiformans sp. nov., a novel actinomycete isolated from soil in Mount Song.</title>
        <authorList>
            <person name="Han L."/>
        </authorList>
    </citation>
    <scope>NUCLEOTIDE SEQUENCE [LARGE SCALE GENOMIC DNA]</scope>
    <source>
        <strain evidence="2 3">NEAU-SSA 1</strain>
    </source>
</reference>
<keyword evidence="1" id="KW-1133">Transmembrane helix</keyword>
<gene>
    <name evidence="2" type="ORF">FGD71_000345</name>
</gene>
<dbReference type="OrthoDB" id="4337280at2"/>
<dbReference type="EMBL" id="VCHX02000017">
    <property type="protein sequence ID" value="TPQ24110.1"/>
    <property type="molecule type" value="Genomic_DNA"/>
</dbReference>
<dbReference type="AlphaFoldDB" id="A0A505DS86"/>
<feature type="transmembrane region" description="Helical" evidence="1">
    <location>
        <begin position="42"/>
        <end position="61"/>
    </location>
</feature>